<dbReference type="GO" id="GO:0050118">
    <property type="term" value="F:N-acetyldiaminopimelate deacetylase activity"/>
    <property type="evidence" value="ECO:0007669"/>
    <property type="project" value="UniProtKB-ARBA"/>
</dbReference>
<evidence type="ECO:0000313" key="5">
    <source>
        <dbReference type="Proteomes" id="UP000582231"/>
    </source>
</evidence>
<dbReference type="Gene3D" id="3.30.70.360">
    <property type="match status" value="1"/>
</dbReference>
<dbReference type="AlphaFoldDB" id="A0A852RTF5"/>
<dbReference type="FunFam" id="3.30.70.360:FF:000001">
    <property type="entry name" value="N-acetyldiaminopimelate deacetylase"/>
    <property type="match status" value="1"/>
</dbReference>
<accession>A0A852RTF5</accession>
<comment type="caution">
    <text evidence="4">The sequence shown here is derived from an EMBL/GenBank/DDBJ whole genome shotgun (WGS) entry which is preliminary data.</text>
</comment>
<dbReference type="Proteomes" id="UP000582231">
    <property type="component" value="Unassembled WGS sequence"/>
</dbReference>
<dbReference type="NCBIfam" id="TIGR01891">
    <property type="entry name" value="amidohydrolases"/>
    <property type="match status" value="1"/>
</dbReference>
<dbReference type="InterPro" id="IPR011650">
    <property type="entry name" value="Peptidase_M20_dimer"/>
</dbReference>
<evidence type="ECO:0000256" key="2">
    <source>
        <dbReference type="SAM" id="MobiDB-lite"/>
    </source>
</evidence>
<feature type="region of interest" description="Disordered" evidence="2">
    <location>
        <begin position="1"/>
        <end position="39"/>
    </location>
</feature>
<dbReference type="Gene3D" id="3.40.630.10">
    <property type="entry name" value="Zn peptidases"/>
    <property type="match status" value="1"/>
</dbReference>
<gene>
    <name evidence="4" type="ORF">BJ958_004052</name>
</gene>
<reference evidence="4 5" key="1">
    <citation type="submission" date="2020-07" db="EMBL/GenBank/DDBJ databases">
        <title>Sequencing the genomes of 1000 actinobacteria strains.</title>
        <authorList>
            <person name="Klenk H.-P."/>
        </authorList>
    </citation>
    <scope>NUCLEOTIDE SEQUENCE [LARGE SCALE GENOMIC DNA]</scope>
    <source>
        <strain evidence="4 5">DSM 19082</strain>
    </source>
</reference>
<dbReference type="Pfam" id="PF01546">
    <property type="entry name" value="Peptidase_M20"/>
    <property type="match status" value="1"/>
</dbReference>
<dbReference type="CDD" id="cd03886">
    <property type="entry name" value="M20_Acy1"/>
    <property type="match status" value="1"/>
</dbReference>
<evidence type="ECO:0000256" key="1">
    <source>
        <dbReference type="ARBA" id="ARBA00022801"/>
    </source>
</evidence>
<organism evidence="4 5">
    <name type="scientific">Nocardioides kongjuensis</name>
    <dbReference type="NCBI Taxonomy" id="349522"/>
    <lineage>
        <taxon>Bacteria</taxon>
        <taxon>Bacillati</taxon>
        <taxon>Actinomycetota</taxon>
        <taxon>Actinomycetes</taxon>
        <taxon>Propionibacteriales</taxon>
        <taxon>Nocardioidaceae</taxon>
        <taxon>Nocardioides</taxon>
    </lineage>
</organism>
<dbReference type="GO" id="GO:0019877">
    <property type="term" value="P:diaminopimelate biosynthetic process"/>
    <property type="evidence" value="ECO:0007669"/>
    <property type="project" value="UniProtKB-ARBA"/>
</dbReference>
<sequence>MATRRRKGVRRLGGRRRDEPRRRKAISGHDRRRQRREGVRQVITPVAAGRRPFDHEIRAGLGDAQALRRELHRTPRTGGDEEPVARLLATRLGRAEAPSIAGGRILRFGPADGPAVALRAELDALPIDEETGVRWASRNGAMHACGHDVHMAALALAVGCLRKTMPDVPVVALLQPREETYPCGAPDLLGSDEWAGANIGAVVGGHLQPRLPAGVVSAAPGAVNAASDEFELTVHGVGGHAAYPHTVEDPVVAAAAIVGAMQHIVSRRTDPMQPAVVSIGSVRGGQAANIIPNDVRILGTVRTFDSAQREDVKSHLEAIGRNVAAGYGCTTTLRIVSGEPVLTNSPDIVHRLRPNIREQGMSLGEDLRSCGADDFAYYSDAVASVMVFVGTGDGTSSSPGLHSPRFLPPESAVEDVARVLLAGFSAANDHLRADMSSRSLSEGSVT</sequence>
<dbReference type="PANTHER" id="PTHR11014">
    <property type="entry name" value="PEPTIDASE M20 FAMILY MEMBER"/>
    <property type="match status" value="1"/>
</dbReference>
<feature type="compositionally biased region" description="Basic residues" evidence="2">
    <location>
        <begin position="1"/>
        <end position="14"/>
    </location>
</feature>
<dbReference type="PANTHER" id="PTHR11014:SF63">
    <property type="entry name" value="METALLOPEPTIDASE, PUTATIVE (AFU_ORTHOLOGUE AFUA_6G09600)-RELATED"/>
    <property type="match status" value="1"/>
</dbReference>
<evidence type="ECO:0000259" key="3">
    <source>
        <dbReference type="Pfam" id="PF07687"/>
    </source>
</evidence>
<protein>
    <submittedName>
        <fullName evidence="4">Amidohydrolase</fullName>
        <ecNumber evidence="4">3.5.1.-</ecNumber>
    </submittedName>
</protein>
<keyword evidence="5" id="KW-1185">Reference proteome</keyword>
<feature type="domain" description="Peptidase M20 dimerisation" evidence="3">
    <location>
        <begin position="229"/>
        <end position="324"/>
    </location>
</feature>
<dbReference type="InterPro" id="IPR017439">
    <property type="entry name" value="Amidohydrolase"/>
</dbReference>
<name>A0A852RTF5_9ACTN</name>
<feature type="compositionally biased region" description="Basic residues" evidence="2">
    <location>
        <begin position="22"/>
        <end position="35"/>
    </location>
</feature>
<dbReference type="InterPro" id="IPR002933">
    <property type="entry name" value="Peptidase_M20"/>
</dbReference>
<dbReference type="SUPFAM" id="SSF55031">
    <property type="entry name" value="Bacterial exopeptidase dimerisation domain"/>
    <property type="match status" value="1"/>
</dbReference>
<keyword evidence="1 4" id="KW-0378">Hydrolase</keyword>
<evidence type="ECO:0000313" key="4">
    <source>
        <dbReference type="EMBL" id="NYD32506.1"/>
    </source>
</evidence>
<proteinExistence type="predicted"/>
<dbReference type="SUPFAM" id="SSF53187">
    <property type="entry name" value="Zn-dependent exopeptidases"/>
    <property type="match status" value="1"/>
</dbReference>
<dbReference type="InterPro" id="IPR036264">
    <property type="entry name" value="Bact_exopeptidase_dim_dom"/>
</dbReference>
<dbReference type="EMBL" id="JACCBF010000001">
    <property type="protein sequence ID" value="NYD32506.1"/>
    <property type="molecule type" value="Genomic_DNA"/>
</dbReference>
<dbReference type="EC" id="3.5.1.-" evidence="4"/>
<dbReference type="Pfam" id="PF07687">
    <property type="entry name" value="M20_dimer"/>
    <property type="match status" value="1"/>
</dbReference>